<feature type="domain" description="Integrin beta subunit VWA" evidence="22">
    <location>
        <begin position="25"/>
        <end position="422"/>
    </location>
</feature>
<dbReference type="Pfam" id="PF08725">
    <property type="entry name" value="Integrin_b_cyt"/>
    <property type="match status" value="1"/>
</dbReference>
<keyword evidence="16 21" id="KW-0472">Membrane</keyword>
<keyword evidence="4" id="KW-1003">Cell membrane</keyword>
<evidence type="ECO:0000313" key="24">
    <source>
        <dbReference type="Proteomes" id="UP000694522"/>
    </source>
</evidence>
<evidence type="ECO:0000256" key="18">
    <source>
        <dbReference type="ARBA" id="ARBA00023170"/>
    </source>
</evidence>
<dbReference type="Proteomes" id="UP000694522">
    <property type="component" value="Unplaced"/>
</dbReference>
<evidence type="ECO:0000256" key="15">
    <source>
        <dbReference type="ARBA" id="ARBA00023037"/>
    </source>
</evidence>
<evidence type="ECO:0000256" key="8">
    <source>
        <dbReference type="ARBA" id="ARBA00022729"/>
    </source>
</evidence>
<proteinExistence type="inferred from homology"/>
<evidence type="ECO:0000256" key="7">
    <source>
        <dbReference type="ARBA" id="ARBA00022723"/>
    </source>
</evidence>
<keyword evidence="18" id="KW-0675">Receptor</keyword>
<dbReference type="GO" id="GO:0007229">
    <property type="term" value="P:integrin-mediated signaling pathway"/>
    <property type="evidence" value="ECO:0007669"/>
    <property type="project" value="UniProtKB-KW"/>
</dbReference>
<dbReference type="InterPro" id="IPR040622">
    <property type="entry name" value="EGF_integrin_1"/>
</dbReference>
<dbReference type="Gene3D" id="3.40.50.410">
    <property type="entry name" value="von Willebrand factor, type A domain"/>
    <property type="match status" value="1"/>
</dbReference>
<keyword evidence="12 20" id="KW-0130">Cell adhesion</keyword>
<comment type="similarity">
    <text evidence="3 20">Belongs to the integrin beta chain family.</text>
</comment>
<dbReference type="Ensembl" id="ENSACOT00000004103.1">
    <property type="protein sequence ID" value="ENSACOP00000003958.1"/>
    <property type="gene ID" value="ENSACOG00000002794.1"/>
</dbReference>
<dbReference type="Gene3D" id="1.20.5.100">
    <property type="entry name" value="Cytochrome c1, transmembrane anchor, C-terminal"/>
    <property type="match status" value="1"/>
</dbReference>
<keyword evidence="10" id="KW-0106">Calcium</keyword>
<keyword evidence="14 21" id="KW-1133">Transmembrane helix</keyword>
<dbReference type="GO" id="GO:0016477">
    <property type="term" value="P:cell migration"/>
    <property type="evidence" value="ECO:0007669"/>
    <property type="project" value="TreeGrafter"/>
</dbReference>
<reference evidence="23" key="1">
    <citation type="submission" date="2025-08" db="UniProtKB">
        <authorList>
            <consortium name="Ensembl"/>
        </authorList>
    </citation>
    <scope>IDENTIFICATION</scope>
</reference>
<evidence type="ECO:0000256" key="2">
    <source>
        <dbReference type="ARBA" id="ARBA00004282"/>
    </source>
</evidence>
<name>A0A8B9FA07_9PSIT</name>
<evidence type="ECO:0000256" key="1">
    <source>
        <dbReference type="ARBA" id="ARBA00004251"/>
    </source>
</evidence>
<evidence type="ECO:0000256" key="11">
    <source>
        <dbReference type="ARBA" id="ARBA00022842"/>
    </source>
</evidence>
<dbReference type="GO" id="GO:0007160">
    <property type="term" value="P:cell-matrix adhesion"/>
    <property type="evidence" value="ECO:0007669"/>
    <property type="project" value="TreeGrafter"/>
</dbReference>
<keyword evidence="5" id="KW-0245">EGF-like domain</keyword>
<dbReference type="AlphaFoldDB" id="A0A8B9FA07"/>
<dbReference type="SUPFAM" id="SSF69179">
    <property type="entry name" value="Integrin domains"/>
    <property type="match status" value="1"/>
</dbReference>
<dbReference type="GO" id="GO:0009986">
    <property type="term" value="C:cell surface"/>
    <property type="evidence" value="ECO:0007669"/>
    <property type="project" value="TreeGrafter"/>
</dbReference>
<evidence type="ECO:0000256" key="10">
    <source>
        <dbReference type="ARBA" id="ARBA00022837"/>
    </source>
</evidence>
<evidence type="ECO:0000256" key="21">
    <source>
        <dbReference type="SAM" id="Phobius"/>
    </source>
</evidence>
<keyword evidence="6 20" id="KW-0812">Transmembrane</keyword>
<keyword evidence="17" id="KW-1015">Disulfide bond</keyword>
<evidence type="ECO:0000256" key="4">
    <source>
        <dbReference type="ARBA" id="ARBA00022475"/>
    </source>
</evidence>
<comment type="subcellular location">
    <subcellularLocation>
        <location evidence="2">Cell junction</location>
    </subcellularLocation>
    <subcellularLocation>
        <location evidence="1 20">Cell membrane</location>
        <topology evidence="1 20">Single-pass type I membrane protein</topology>
    </subcellularLocation>
</comment>
<evidence type="ECO:0000256" key="3">
    <source>
        <dbReference type="ARBA" id="ARBA00007449"/>
    </source>
</evidence>
<evidence type="ECO:0000259" key="22">
    <source>
        <dbReference type="SMART" id="SM00187"/>
    </source>
</evidence>
<dbReference type="InterPro" id="IPR014836">
    <property type="entry name" value="Integrin_bsu_cyt_dom"/>
</dbReference>
<dbReference type="GO" id="GO:0005925">
    <property type="term" value="C:focal adhesion"/>
    <property type="evidence" value="ECO:0007669"/>
    <property type="project" value="TreeGrafter"/>
</dbReference>
<dbReference type="InterPro" id="IPR032695">
    <property type="entry name" value="Integrin_dom_sf"/>
</dbReference>
<dbReference type="SUPFAM" id="SSF53300">
    <property type="entry name" value="vWA-like"/>
    <property type="match status" value="1"/>
</dbReference>
<dbReference type="PROSITE" id="PS00243">
    <property type="entry name" value="I_EGF_1"/>
    <property type="match status" value="1"/>
</dbReference>
<evidence type="ECO:0000256" key="13">
    <source>
        <dbReference type="ARBA" id="ARBA00022949"/>
    </source>
</evidence>
<dbReference type="FunFam" id="3.40.50.410:FF:000002">
    <property type="entry name" value="Integrin beta"/>
    <property type="match status" value="1"/>
</dbReference>
<evidence type="ECO:0000256" key="20">
    <source>
        <dbReference type="RuleBase" id="RU000633"/>
    </source>
</evidence>
<dbReference type="InterPro" id="IPR002369">
    <property type="entry name" value="Integrin_bsu_VWA"/>
</dbReference>
<dbReference type="FunFam" id="2.10.25.10:FF:000043">
    <property type="entry name" value="Integrin beta"/>
    <property type="match status" value="1"/>
</dbReference>
<keyword evidence="19" id="KW-0325">Glycoprotein</keyword>
<dbReference type="InterPro" id="IPR015812">
    <property type="entry name" value="Integrin_bsu"/>
</dbReference>
<keyword evidence="11" id="KW-0460">Magnesium</keyword>
<evidence type="ECO:0000256" key="6">
    <source>
        <dbReference type="ARBA" id="ARBA00022692"/>
    </source>
</evidence>
<evidence type="ECO:0000256" key="12">
    <source>
        <dbReference type="ARBA" id="ARBA00022889"/>
    </source>
</evidence>
<organism evidence="23 24">
    <name type="scientific">Amazona collaria</name>
    <name type="common">yellow-billed parrot</name>
    <dbReference type="NCBI Taxonomy" id="241587"/>
    <lineage>
        <taxon>Eukaryota</taxon>
        <taxon>Metazoa</taxon>
        <taxon>Chordata</taxon>
        <taxon>Craniata</taxon>
        <taxon>Vertebrata</taxon>
        <taxon>Euteleostomi</taxon>
        <taxon>Archelosauria</taxon>
        <taxon>Archosauria</taxon>
        <taxon>Dinosauria</taxon>
        <taxon>Saurischia</taxon>
        <taxon>Theropoda</taxon>
        <taxon>Coelurosauria</taxon>
        <taxon>Aves</taxon>
        <taxon>Neognathae</taxon>
        <taxon>Neoaves</taxon>
        <taxon>Telluraves</taxon>
        <taxon>Australaves</taxon>
        <taxon>Psittaciformes</taxon>
        <taxon>Psittacidae</taxon>
        <taxon>Amazona</taxon>
    </lineage>
</organism>
<keyword evidence="13" id="KW-0965">Cell junction</keyword>
<dbReference type="SMART" id="SM00187">
    <property type="entry name" value="INB"/>
    <property type="match status" value="1"/>
</dbReference>
<dbReference type="InterPro" id="IPR057243">
    <property type="entry name" value="Integrin_I-EGF_CS"/>
</dbReference>
<dbReference type="Pfam" id="PF23105">
    <property type="entry name" value="EGF_integrin"/>
    <property type="match status" value="1"/>
</dbReference>
<dbReference type="FunFam" id="2.10.25.10:FF:000075">
    <property type="entry name" value="Integrin beta"/>
    <property type="match status" value="1"/>
</dbReference>
<keyword evidence="9" id="KW-0677">Repeat</keyword>
<evidence type="ECO:0000256" key="17">
    <source>
        <dbReference type="ARBA" id="ARBA00023157"/>
    </source>
</evidence>
<dbReference type="FunFam" id="2.10.25.10:FF:000328">
    <property type="entry name" value="Integrin beta"/>
    <property type="match status" value="1"/>
</dbReference>
<dbReference type="GO" id="GO:0046872">
    <property type="term" value="F:metal ion binding"/>
    <property type="evidence" value="ECO:0007669"/>
    <property type="project" value="UniProtKB-KW"/>
</dbReference>
<dbReference type="PANTHER" id="PTHR10082:SF11">
    <property type="entry name" value="INTEGRIN BETA-6"/>
    <property type="match status" value="1"/>
</dbReference>
<dbReference type="InterPro" id="IPR057073">
    <property type="entry name" value="EGF_integrin_2"/>
</dbReference>
<sequence>SRSLSAARPLLLLNDTVPSAVQNYSVGTHGRCDTPENLLSKGCQLNLIEFPFSEVEIHRNKPLTVASQKTNSDVTQISPQKLSLRLRPETIQIKVRQTEDYPIDLYYLMDLSASMDDDLNTIKELGSTLSKEMSKLTSNFRLGFGSFVEKPVSPFIKTTAAEISNPCSVPYECLPTFGYKHVLPLTNDAEKFNEIVKRQRISANIDTPEGGFDAIMQAAVCKEKIGWRNDSLHLLVFVSDADSHFGMDSKLAGIVIPNDGNCHLDHNNEYSMSTVLEYPTIGQLIDKLVQNNVLLIFAVTNDSCLYFQNYAKLIPGATVGRLQKDSGNILQLIIAAYQELRSEVELEILGETEGLNLSFTAICNNGTIFPHQRKCSHVKVGDTVSKAQVLTRHEIQRRRHIVIKPVGLSDMLEMEIHPQCGCSCQAKAEMNSPKCNNGKGSFECGACVCTPGYVGPHCECDESSLNTSSCKDSAEQSSCSGRGDCYCGQCVCHPSLYGKVYGPRCECDDFSCVRHRGLQCAGNGDCNCGECMCHSGWTGEYCNCTTDTSACIAEDGTLCNGRGECVCGSCACTHPGASGQTCEKCPLCSDPCIKGMHSSQQMESPACLLAVFNCLEFIDWISTVIIVFVCTDCPQLPNIPMIMVGVILAILLIGIVLLCIWKLLVSVQDRKEVAKFEVEKSKVKWRTVPLIQEVCETGVSFSLAA</sequence>
<accession>A0A8B9FA07</accession>
<dbReference type="InterPro" id="IPR036465">
    <property type="entry name" value="vWFA_dom_sf"/>
</dbReference>
<keyword evidence="15 20" id="KW-0401">Integrin</keyword>
<dbReference type="GO" id="GO:0033627">
    <property type="term" value="P:cell adhesion mediated by integrin"/>
    <property type="evidence" value="ECO:0007669"/>
    <property type="project" value="TreeGrafter"/>
</dbReference>
<evidence type="ECO:0000256" key="16">
    <source>
        <dbReference type="ARBA" id="ARBA00023136"/>
    </source>
</evidence>
<dbReference type="Gene3D" id="2.60.40.1510">
    <property type="entry name" value="ntegrin, alpha v. Chain A, domain 3"/>
    <property type="match status" value="1"/>
</dbReference>
<reference evidence="23" key="2">
    <citation type="submission" date="2025-09" db="UniProtKB">
        <authorList>
            <consortium name="Ensembl"/>
        </authorList>
    </citation>
    <scope>IDENTIFICATION</scope>
</reference>
<dbReference type="SUPFAM" id="SSF57196">
    <property type="entry name" value="EGF/Laminin"/>
    <property type="match status" value="2"/>
</dbReference>
<evidence type="ECO:0000256" key="5">
    <source>
        <dbReference type="ARBA" id="ARBA00022536"/>
    </source>
</evidence>
<dbReference type="Pfam" id="PF00362">
    <property type="entry name" value="Integrin_beta"/>
    <property type="match status" value="1"/>
</dbReference>
<dbReference type="GO" id="GO:0005178">
    <property type="term" value="F:integrin binding"/>
    <property type="evidence" value="ECO:0007669"/>
    <property type="project" value="TreeGrafter"/>
</dbReference>
<dbReference type="PROSITE" id="PS52047">
    <property type="entry name" value="I_EGF_2"/>
    <property type="match status" value="2"/>
</dbReference>
<evidence type="ECO:0000256" key="19">
    <source>
        <dbReference type="ARBA" id="ARBA00023180"/>
    </source>
</evidence>
<dbReference type="GO" id="GO:0098609">
    <property type="term" value="P:cell-cell adhesion"/>
    <property type="evidence" value="ECO:0007669"/>
    <property type="project" value="TreeGrafter"/>
</dbReference>
<keyword evidence="24" id="KW-1185">Reference proteome</keyword>
<dbReference type="PANTHER" id="PTHR10082">
    <property type="entry name" value="INTEGRIN BETA SUBUNIT"/>
    <property type="match status" value="1"/>
</dbReference>
<evidence type="ECO:0000256" key="14">
    <source>
        <dbReference type="ARBA" id="ARBA00022989"/>
    </source>
</evidence>
<keyword evidence="7" id="KW-0479">Metal-binding</keyword>
<evidence type="ECO:0000313" key="23">
    <source>
        <dbReference type="Ensembl" id="ENSACOP00000003958.1"/>
    </source>
</evidence>
<dbReference type="GO" id="GO:0034685">
    <property type="term" value="C:integrin alphav-beta6 complex"/>
    <property type="evidence" value="ECO:0007669"/>
    <property type="project" value="TreeGrafter"/>
</dbReference>
<evidence type="ECO:0000256" key="9">
    <source>
        <dbReference type="ARBA" id="ARBA00022737"/>
    </source>
</evidence>
<keyword evidence="8" id="KW-0732">Signal</keyword>
<feature type="transmembrane region" description="Helical" evidence="21">
    <location>
        <begin position="641"/>
        <end position="665"/>
    </location>
</feature>
<dbReference type="Gene3D" id="2.10.25.10">
    <property type="entry name" value="Laminin"/>
    <property type="match status" value="4"/>
</dbReference>
<protein>
    <recommendedName>
        <fullName evidence="20">Integrin beta</fullName>
    </recommendedName>
</protein>
<dbReference type="PRINTS" id="PR01186">
    <property type="entry name" value="INTEGRINB"/>
</dbReference>
<dbReference type="Pfam" id="PF18372">
    <property type="entry name" value="I-EGF_1"/>
    <property type="match status" value="1"/>
</dbReference>